<proteinExistence type="predicted"/>
<sequence length="244" mass="27277">MISTSSKKSCHTIVKICVQVFDDVGSLTLVQLSSRKTLNYGNEKRRPFVNVERRMLNYDNVKQRRVENVEQPNLRFGTVAPHHPMVPLGKMADSSIDEQMIPFTGRVAAKQFIRSRPNPEGVKVFARCSADGMAHDFELYQGKGTGVSTDHSYLGLGGSVVMRLVEHLPQGKNVTCYMDNYFSSLPLFRELKALGILSSGTIRSDRLQGYPLKSDKELKKEGRKEGRSKKTWSSSGGTIMDQST</sequence>
<keyword evidence="2" id="KW-1185">Reference proteome</keyword>
<comment type="caution">
    <text evidence="1">The sequence shown here is derived from an EMBL/GenBank/DDBJ whole genome shotgun (WGS) entry which is preliminary data.</text>
</comment>
<name>A0AC60PJI3_IXOPE</name>
<gene>
    <name evidence="1" type="ORF">HPB47_003585</name>
</gene>
<reference evidence="1 2" key="1">
    <citation type="journal article" date="2020" name="Cell">
        <title>Large-Scale Comparative Analyses of Tick Genomes Elucidate Their Genetic Diversity and Vector Capacities.</title>
        <authorList>
            <consortium name="Tick Genome and Microbiome Consortium (TIGMIC)"/>
            <person name="Jia N."/>
            <person name="Wang J."/>
            <person name="Shi W."/>
            <person name="Du L."/>
            <person name="Sun Y."/>
            <person name="Zhan W."/>
            <person name="Jiang J.F."/>
            <person name="Wang Q."/>
            <person name="Zhang B."/>
            <person name="Ji P."/>
            <person name="Bell-Sakyi L."/>
            <person name="Cui X.M."/>
            <person name="Yuan T.T."/>
            <person name="Jiang B.G."/>
            <person name="Yang W.F."/>
            <person name="Lam T.T."/>
            <person name="Chang Q.C."/>
            <person name="Ding S.J."/>
            <person name="Wang X.J."/>
            <person name="Zhu J.G."/>
            <person name="Ruan X.D."/>
            <person name="Zhao L."/>
            <person name="Wei J.T."/>
            <person name="Ye R.Z."/>
            <person name="Que T.C."/>
            <person name="Du C.H."/>
            <person name="Zhou Y.H."/>
            <person name="Cheng J.X."/>
            <person name="Dai P.F."/>
            <person name="Guo W.B."/>
            <person name="Han X.H."/>
            <person name="Huang E.J."/>
            <person name="Li L.F."/>
            <person name="Wei W."/>
            <person name="Gao Y.C."/>
            <person name="Liu J.Z."/>
            <person name="Shao H.Z."/>
            <person name="Wang X."/>
            <person name="Wang C.C."/>
            <person name="Yang T.C."/>
            <person name="Huo Q.B."/>
            <person name="Li W."/>
            <person name="Chen H.Y."/>
            <person name="Chen S.E."/>
            <person name="Zhou L.G."/>
            <person name="Ni X.B."/>
            <person name="Tian J.H."/>
            <person name="Sheng Y."/>
            <person name="Liu T."/>
            <person name="Pan Y.S."/>
            <person name="Xia L.Y."/>
            <person name="Li J."/>
            <person name="Zhao F."/>
            <person name="Cao W.C."/>
        </authorList>
    </citation>
    <scope>NUCLEOTIDE SEQUENCE [LARGE SCALE GENOMIC DNA]</scope>
    <source>
        <strain evidence="1">Iper-2018</strain>
    </source>
</reference>
<evidence type="ECO:0000313" key="2">
    <source>
        <dbReference type="Proteomes" id="UP000805193"/>
    </source>
</evidence>
<dbReference type="EMBL" id="JABSTQ010010524">
    <property type="protein sequence ID" value="KAG0420270.1"/>
    <property type="molecule type" value="Genomic_DNA"/>
</dbReference>
<organism evidence="1 2">
    <name type="scientific">Ixodes persulcatus</name>
    <name type="common">Taiga tick</name>
    <dbReference type="NCBI Taxonomy" id="34615"/>
    <lineage>
        <taxon>Eukaryota</taxon>
        <taxon>Metazoa</taxon>
        <taxon>Ecdysozoa</taxon>
        <taxon>Arthropoda</taxon>
        <taxon>Chelicerata</taxon>
        <taxon>Arachnida</taxon>
        <taxon>Acari</taxon>
        <taxon>Parasitiformes</taxon>
        <taxon>Ixodida</taxon>
        <taxon>Ixodoidea</taxon>
        <taxon>Ixodidae</taxon>
        <taxon>Ixodinae</taxon>
        <taxon>Ixodes</taxon>
    </lineage>
</organism>
<accession>A0AC60PJI3</accession>
<dbReference type="Proteomes" id="UP000805193">
    <property type="component" value="Unassembled WGS sequence"/>
</dbReference>
<evidence type="ECO:0000313" key="1">
    <source>
        <dbReference type="EMBL" id="KAG0420270.1"/>
    </source>
</evidence>
<protein>
    <submittedName>
        <fullName evidence="1">Uncharacterized protein</fullName>
    </submittedName>
</protein>